<dbReference type="NCBIfam" id="TIGR01534">
    <property type="entry name" value="GAPDH-I"/>
    <property type="match status" value="1"/>
</dbReference>
<dbReference type="PANTHER" id="PTHR43148">
    <property type="entry name" value="GLYCERALDEHYDE-3-PHOSPHATE DEHYDROGENASE 2"/>
    <property type="match status" value="1"/>
</dbReference>
<organism evidence="5 6">
    <name type="scientific">Candidatus Cyrtobacter comes</name>
    <dbReference type="NCBI Taxonomy" id="675776"/>
    <lineage>
        <taxon>Bacteria</taxon>
        <taxon>Pseudomonadati</taxon>
        <taxon>Pseudomonadota</taxon>
        <taxon>Alphaproteobacteria</taxon>
        <taxon>Rickettsiales</taxon>
        <taxon>Candidatus Midichloriaceae</taxon>
        <taxon>Candidatus Cyrtobacter</taxon>
    </lineage>
</organism>
<dbReference type="Pfam" id="PF02800">
    <property type="entry name" value="Gp_dh_C"/>
    <property type="match status" value="1"/>
</dbReference>
<evidence type="ECO:0000256" key="1">
    <source>
        <dbReference type="ARBA" id="ARBA00007406"/>
    </source>
</evidence>
<keyword evidence="2" id="KW-0560">Oxidoreductase</keyword>
<accession>A0ABU5L9G0</accession>
<dbReference type="Gene3D" id="3.30.360.10">
    <property type="entry name" value="Dihydrodipicolinate Reductase, domain 2"/>
    <property type="match status" value="1"/>
</dbReference>
<proteinExistence type="inferred from homology"/>
<comment type="caution">
    <text evidence="5">The sequence shown here is derived from an EMBL/GenBank/DDBJ whole genome shotgun (WGS) entry which is preliminary data.</text>
</comment>
<dbReference type="InterPro" id="IPR020828">
    <property type="entry name" value="GlycerAld_3-P_DH_NAD(P)-bd"/>
</dbReference>
<feature type="domain" description="Glyceraldehyde 3-phosphate dehydrogenase NAD(P) binding" evidence="4">
    <location>
        <begin position="5"/>
        <end position="155"/>
    </location>
</feature>
<dbReference type="PRINTS" id="PR00078">
    <property type="entry name" value="G3PDHDRGNASE"/>
</dbReference>
<dbReference type="Gene3D" id="3.40.50.720">
    <property type="entry name" value="NAD(P)-binding Rossmann-like Domain"/>
    <property type="match status" value="1"/>
</dbReference>
<dbReference type="InterPro" id="IPR036291">
    <property type="entry name" value="NAD(P)-bd_dom_sf"/>
</dbReference>
<dbReference type="EMBL" id="JARGYT010000061">
    <property type="protein sequence ID" value="MDZ5762545.1"/>
    <property type="molecule type" value="Genomic_DNA"/>
</dbReference>
<dbReference type="RefSeq" id="WP_322498005.1">
    <property type="nucleotide sequence ID" value="NZ_JARGYT010000061.1"/>
</dbReference>
<evidence type="ECO:0000259" key="4">
    <source>
        <dbReference type="SMART" id="SM00846"/>
    </source>
</evidence>
<evidence type="ECO:0000256" key="3">
    <source>
        <dbReference type="RuleBase" id="RU000397"/>
    </source>
</evidence>
<dbReference type="InterPro" id="IPR020829">
    <property type="entry name" value="GlycerAld_3-P_DH_cat"/>
</dbReference>
<dbReference type="Pfam" id="PF00044">
    <property type="entry name" value="Gp_dh_N"/>
    <property type="match status" value="1"/>
</dbReference>
<gene>
    <name evidence="5" type="ORF">Cyrtocomes_00933</name>
</gene>
<dbReference type="SUPFAM" id="SSF55347">
    <property type="entry name" value="Glyceraldehyde-3-phosphate dehydrogenase-like, C-terminal domain"/>
    <property type="match status" value="1"/>
</dbReference>
<dbReference type="InterPro" id="IPR020831">
    <property type="entry name" value="GlycerAld/Erythrose_P_DH"/>
</dbReference>
<protein>
    <submittedName>
        <fullName evidence="5">Glyceraldehyde-3-phosphate dehydrogenase 2</fullName>
    </submittedName>
</protein>
<name>A0ABU5L9G0_9RICK</name>
<dbReference type="SUPFAM" id="SSF51735">
    <property type="entry name" value="NAD(P)-binding Rossmann-fold domains"/>
    <property type="match status" value="1"/>
</dbReference>
<dbReference type="InterPro" id="IPR006424">
    <property type="entry name" value="Glyceraldehyde-3-P_DH_1"/>
</dbReference>
<evidence type="ECO:0000313" key="6">
    <source>
        <dbReference type="Proteomes" id="UP001293791"/>
    </source>
</evidence>
<dbReference type="SMART" id="SM00846">
    <property type="entry name" value="Gp_dh_N"/>
    <property type="match status" value="1"/>
</dbReference>
<evidence type="ECO:0000313" key="5">
    <source>
        <dbReference type="EMBL" id="MDZ5762545.1"/>
    </source>
</evidence>
<dbReference type="CDD" id="cd18126">
    <property type="entry name" value="GAPDH_I_C"/>
    <property type="match status" value="1"/>
</dbReference>
<dbReference type="Proteomes" id="UP001293791">
    <property type="component" value="Unassembled WGS sequence"/>
</dbReference>
<keyword evidence="6" id="KW-1185">Reference proteome</keyword>
<dbReference type="PIRSF" id="PIRSF000149">
    <property type="entry name" value="GAP_DH"/>
    <property type="match status" value="1"/>
</dbReference>
<comment type="similarity">
    <text evidence="1 3">Belongs to the glyceraldehyde-3-phosphate dehydrogenase family.</text>
</comment>
<reference evidence="5 6" key="1">
    <citation type="submission" date="2023-02" db="EMBL/GenBank/DDBJ databases">
        <title>Host association and intracellularity evolved multiple times independently in the Rickettsiales.</title>
        <authorList>
            <person name="Castelli M."/>
            <person name="Nardi T."/>
            <person name="Gammuto L."/>
            <person name="Bellinzona G."/>
            <person name="Sabaneyeva E."/>
            <person name="Potekhin A."/>
            <person name="Serra V."/>
            <person name="Petroni G."/>
            <person name="Sassera D."/>
        </authorList>
    </citation>
    <scope>NUCLEOTIDE SEQUENCE [LARGE SCALE GENOMIC DNA]</scope>
    <source>
        <strain evidence="5 6">BOD18</strain>
    </source>
</reference>
<evidence type="ECO:0000256" key="2">
    <source>
        <dbReference type="ARBA" id="ARBA00023002"/>
    </source>
</evidence>
<sequence length="339" mass="37472">MRKKLKVAINGFGRIGRCVFKAYLSRFHELDIQITKINCGRGSIDDRLYSLVYDSVHGTLMGDMRVLSHDTFLFNGEKFAMLFENNIQNIDWDVDIILECTGQLNSKKLSFSHIESGAKKVIVSAPCQDADSTIILGVNENVLKSADQVISIGSCTTNCIAPLAKIINNYLGIESGYMTTIHSYTNDQSLVDSYHKDKRRSRAAALSIIPATTGAAKSIGIVIPELEGRIDGAAFRVPVPNVSVVDFKFNSKNSTSVKEINELFEMQSKRSSGILSICRDELVSSDFIGSSHSAIFDPSQTSVLKDQKTCRVVAWYDNEFGFSHRMLELASMLNSDGLK</sequence>